<organism evidence="3 4">
    <name type="scientific">Polaribacter haliotis</name>
    <dbReference type="NCBI Taxonomy" id="1888915"/>
    <lineage>
        <taxon>Bacteria</taxon>
        <taxon>Pseudomonadati</taxon>
        <taxon>Bacteroidota</taxon>
        <taxon>Flavobacteriia</taxon>
        <taxon>Flavobacteriales</taxon>
        <taxon>Flavobacteriaceae</taxon>
    </lineage>
</organism>
<keyword evidence="4" id="KW-1185">Reference proteome</keyword>
<dbReference type="EMBL" id="CP061813">
    <property type="protein sequence ID" value="QOD61777.1"/>
    <property type="molecule type" value="Genomic_DNA"/>
</dbReference>
<dbReference type="InterPro" id="IPR026444">
    <property type="entry name" value="Secre_tail"/>
</dbReference>
<gene>
    <name evidence="3" type="ORF">H9I45_04840</name>
</gene>
<protein>
    <submittedName>
        <fullName evidence="3">T9SS type A sorting domain-containing protein</fullName>
    </submittedName>
</protein>
<dbReference type="Pfam" id="PF18962">
    <property type="entry name" value="Por_Secre_tail"/>
    <property type="match status" value="1"/>
</dbReference>
<evidence type="ECO:0000313" key="4">
    <source>
        <dbReference type="Proteomes" id="UP000516764"/>
    </source>
</evidence>
<feature type="domain" description="Secretion system C-terminal sorting" evidence="2">
    <location>
        <begin position="48"/>
        <end position="118"/>
    </location>
</feature>
<proteinExistence type="predicted"/>
<accession>A0A7L8AII2</accession>
<dbReference type="OrthoDB" id="9768039at2"/>
<dbReference type="AlphaFoldDB" id="A0A7L8AII2"/>
<dbReference type="NCBIfam" id="TIGR04183">
    <property type="entry name" value="Por_Secre_tail"/>
    <property type="match status" value="1"/>
</dbReference>
<sequence>MKLIFATIFLTLCIAHKTNSQIVIIEATLQSPCASLKIKNPYIEELNIFPNPTNGKISIKGINKSLTSQVKIYDVKGSLVFTKKISYNNILDVSRLNNGFYFLKYENSEKKVTKKLIIQK</sequence>
<dbReference type="KEGG" id="phal:H9I45_04840"/>
<evidence type="ECO:0000256" key="1">
    <source>
        <dbReference type="ARBA" id="ARBA00022729"/>
    </source>
</evidence>
<evidence type="ECO:0000313" key="3">
    <source>
        <dbReference type="EMBL" id="QOD61777.1"/>
    </source>
</evidence>
<evidence type="ECO:0000259" key="2">
    <source>
        <dbReference type="Pfam" id="PF18962"/>
    </source>
</evidence>
<reference evidence="3 4" key="1">
    <citation type="journal article" date="2016" name="Int. J. Syst. Evol. Microbiol.">
        <title>Polaribacter haliotis sp. nov., isolated from the gut of abalone Haliotis discus hannai.</title>
        <authorList>
            <person name="Kim Y.O."/>
            <person name="Park I.S."/>
            <person name="Park S."/>
            <person name="Nam B.H."/>
            <person name="Park J.M."/>
            <person name="Kim D.G."/>
            <person name="Yoon J.H."/>
        </authorList>
    </citation>
    <scope>NUCLEOTIDE SEQUENCE [LARGE SCALE GENOMIC DNA]</scope>
    <source>
        <strain evidence="3 4">KCTC 52418</strain>
    </source>
</reference>
<dbReference type="Proteomes" id="UP000516764">
    <property type="component" value="Chromosome"/>
</dbReference>
<name>A0A7L8AII2_9FLAO</name>
<dbReference type="RefSeq" id="WP_088352936.1">
    <property type="nucleotide sequence ID" value="NZ_CP061813.1"/>
</dbReference>
<keyword evidence="1" id="KW-0732">Signal</keyword>